<comment type="caution">
    <text evidence="1">The sequence shown here is derived from an EMBL/GenBank/DDBJ whole genome shotgun (WGS) entry which is preliminary data.</text>
</comment>
<accession>A0AAD6DI15</accession>
<dbReference type="Proteomes" id="UP001216150">
    <property type="component" value="Unassembled WGS sequence"/>
</dbReference>
<gene>
    <name evidence="1" type="ORF">N7450_007655</name>
</gene>
<dbReference type="SUPFAM" id="SSF53098">
    <property type="entry name" value="Ribonuclease H-like"/>
    <property type="match status" value="1"/>
</dbReference>
<dbReference type="EMBL" id="JAQJAC010000006">
    <property type="protein sequence ID" value="KAJ5581354.1"/>
    <property type="molecule type" value="Genomic_DNA"/>
</dbReference>
<sequence length="192" mass="21547">MPSFTAHPKHRHYRAREGTNCYVTIFADNQAAIQAVGAPTSRRGAETRIHWVPGHLSVFGNERADEIAKQAAQSLVTLCRIHLREVVLAEWKQQWANGPNDAYVHYAEATKEIFELHNRSRRPGSSVLAQMQSGKLFWRLTLLHSPTGASKRWLRTLIEIPFGANDATKAYKQFKTRSVYTALAPAPIASVS</sequence>
<dbReference type="Gene3D" id="3.30.420.10">
    <property type="entry name" value="Ribonuclease H-like superfamily/Ribonuclease H"/>
    <property type="match status" value="1"/>
</dbReference>
<evidence type="ECO:0000313" key="1">
    <source>
        <dbReference type="EMBL" id="KAJ5581354.1"/>
    </source>
</evidence>
<evidence type="ECO:0000313" key="2">
    <source>
        <dbReference type="Proteomes" id="UP001216150"/>
    </source>
</evidence>
<protein>
    <recommendedName>
        <fullName evidence="3">RNase H type-1 domain-containing protein</fullName>
    </recommendedName>
</protein>
<dbReference type="GO" id="GO:0003676">
    <property type="term" value="F:nucleic acid binding"/>
    <property type="evidence" value="ECO:0007669"/>
    <property type="project" value="InterPro"/>
</dbReference>
<proteinExistence type="predicted"/>
<organism evidence="1 2">
    <name type="scientific">Penicillium hetheringtonii</name>
    <dbReference type="NCBI Taxonomy" id="911720"/>
    <lineage>
        <taxon>Eukaryota</taxon>
        <taxon>Fungi</taxon>
        <taxon>Dikarya</taxon>
        <taxon>Ascomycota</taxon>
        <taxon>Pezizomycotina</taxon>
        <taxon>Eurotiomycetes</taxon>
        <taxon>Eurotiomycetidae</taxon>
        <taxon>Eurotiales</taxon>
        <taxon>Aspergillaceae</taxon>
        <taxon>Penicillium</taxon>
    </lineage>
</organism>
<evidence type="ECO:0008006" key="3">
    <source>
        <dbReference type="Google" id="ProtNLM"/>
    </source>
</evidence>
<dbReference type="InterPro" id="IPR036397">
    <property type="entry name" value="RNaseH_sf"/>
</dbReference>
<dbReference type="AlphaFoldDB" id="A0AAD6DI15"/>
<keyword evidence="2" id="KW-1185">Reference proteome</keyword>
<reference evidence="1 2" key="1">
    <citation type="journal article" date="2023" name="IMA Fungus">
        <title>Comparative genomic study of the Penicillium genus elucidates a diverse pangenome and 15 lateral gene transfer events.</title>
        <authorList>
            <person name="Petersen C."/>
            <person name="Sorensen T."/>
            <person name="Nielsen M.R."/>
            <person name="Sondergaard T.E."/>
            <person name="Sorensen J.L."/>
            <person name="Fitzpatrick D.A."/>
            <person name="Frisvad J.C."/>
            <person name="Nielsen K.L."/>
        </authorList>
    </citation>
    <scope>NUCLEOTIDE SEQUENCE [LARGE SCALE GENOMIC DNA]</scope>
    <source>
        <strain evidence="1 2">IBT 29057</strain>
    </source>
</reference>
<dbReference type="InterPro" id="IPR012337">
    <property type="entry name" value="RNaseH-like_sf"/>
</dbReference>
<name>A0AAD6DI15_9EURO</name>